<dbReference type="AlphaFoldDB" id="A0A2A6CFY9"/>
<accession>A0A8R1V264</accession>
<organism evidence="1 2">
    <name type="scientific">Pristionchus pacificus</name>
    <name type="common">Parasitic nematode worm</name>
    <dbReference type="NCBI Taxonomy" id="54126"/>
    <lineage>
        <taxon>Eukaryota</taxon>
        <taxon>Metazoa</taxon>
        <taxon>Ecdysozoa</taxon>
        <taxon>Nematoda</taxon>
        <taxon>Chromadorea</taxon>
        <taxon>Rhabditida</taxon>
        <taxon>Rhabditina</taxon>
        <taxon>Diplogasteromorpha</taxon>
        <taxon>Diplogasteroidea</taxon>
        <taxon>Neodiplogasteridae</taxon>
        <taxon>Pristionchus</taxon>
    </lineage>
</organism>
<name>A0A2A6CFY9_PRIPA</name>
<proteinExistence type="predicted"/>
<keyword evidence="2" id="KW-1185">Reference proteome</keyword>
<reference evidence="2" key="1">
    <citation type="journal article" date="2008" name="Nat. Genet.">
        <title>The Pristionchus pacificus genome provides a unique perspective on nematode lifestyle and parasitism.</title>
        <authorList>
            <person name="Dieterich C."/>
            <person name="Clifton S.W."/>
            <person name="Schuster L.N."/>
            <person name="Chinwalla A."/>
            <person name="Delehaunty K."/>
            <person name="Dinkelacker I."/>
            <person name="Fulton L."/>
            <person name="Fulton R."/>
            <person name="Godfrey J."/>
            <person name="Minx P."/>
            <person name="Mitreva M."/>
            <person name="Roeseler W."/>
            <person name="Tian H."/>
            <person name="Witte H."/>
            <person name="Yang S.P."/>
            <person name="Wilson R.K."/>
            <person name="Sommer R.J."/>
        </authorList>
    </citation>
    <scope>NUCLEOTIDE SEQUENCE [LARGE SCALE GENOMIC DNA]</scope>
    <source>
        <strain evidence="2">PS312</strain>
    </source>
</reference>
<dbReference type="EnsemblMetazoa" id="PPA44866.1">
    <property type="protein sequence ID" value="PPA44866.1"/>
    <property type="gene ID" value="WBGene00283235"/>
</dbReference>
<accession>A0A2A6CFY9</accession>
<reference evidence="1" key="2">
    <citation type="submission" date="2022-06" db="UniProtKB">
        <authorList>
            <consortium name="EnsemblMetazoa"/>
        </authorList>
    </citation>
    <scope>IDENTIFICATION</scope>
    <source>
        <strain evidence="1">PS312</strain>
    </source>
</reference>
<evidence type="ECO:0000313" key="2">
    <source>
        <dbReference type="Proteomes" id="UP000005239"/>
    </source>
</evidence>
<protein>
    <submittedName>
        <fullName evidence="1">Uncharacterized protein</fullName>
    </submittedName>
</protein>
<gene>
    <name evidence="1" type="primary">WBGene00283235</name>
</gene>
<evidence type="ECO:0000313" key="1">
    <source>
        <dbReference type="EnsemblMetazoa" id="PPA44866.1"/>
    </source>
</evidence>
<dbReference type="Proteomes" id="UP000005239">
    <property type="component" value="Unassembled WGS sequence"/>
</dbReference>
<sequence length="92" mass="10460">MPVCRCPVTRYECPVAIGISAVRMCASFGIKVQLTTALRPALLPRVLCDDARAGAEYSEIYPDIKAWACRKKHRYGGDWDLRAQYQKVKKER</sequence>